<evidence type="ECO:0000313" key="4">
    <source>
        <dbReference type="Proteomes" id="UP000270499"/>
    </source>
</evidence>
<sequence length="648" mass="70888">MAMLRMPTRCAASPTTTGSSLRLATSPKPLLKPLKSWPFAMTETHDSSQNPPERLSAAQAVAAGVDFAELDVSSAGLFWNEYRPEDGACRIWHWYANSKRCLTPQGFSVRSRVYEYGGGSFCLADDALVFVNERDQQLYRQTLGASAPVALTEGDKRYGGLFFSGGRILAVEEDRNTHRLVAIDLADGQRRLLAEGADFYASPIISADGKRLAWIEWQRPHQPWTSTRLMCAARQDDGSWGTAQCVAGEGAQESLQQPRFDAHGRLHCLTDRAGFWQPWGESPSGFAPLPASPADHASAPWQLGSCTWLPINDGYLASWIEDGSSVLGLCQADGSVEDFSVGYSRFRSLAIDEEFVYCIVASAVSTSAVLAISRHDAGVQVLAGGGSPLPPELISRPQPLRYPSGGAEAYGYFYPAMTGTQKPPLVVFIHGGPTSACYPVLDPRIQYWTHRGFAVADLNYRGSSGYGRAYRQGLHLAWGVADVEDACAVVTHLAGRGLIDQGQAFIRGGSAGGYTTLCTLAFKDVFRAGASLYGVSDPVALARATHKFEGDYLDWLIGDPDKDIERYQDRTPLLHADRIKVPVIFFQGELDAVVVPEQTRAMLKALQDNGIKTEAHFYADEHHGFRKASNLADALEKEWRFYRDVLDA</sequence>
<dbReference type="AlphaFoldDB" id="A0A3M5GAT1"/>
<evidence type="ECO:0000256" key="1">
    <source>
        <dbReference type="SAM" id="MobiDB-lite"/>
    </source>
</evidence>
<comment type="caution">
    <text evidence="3">The sequence shown here is derived from an EMBL/GenBank/DDBJ whole genome shotgun (WGS) entry which is preliminary data.</text>
</comment>
<feature type="region of interest" description="Disordered" evidence="1">
    <location>
        <begin position="1"/>
        <end position="22"/>
    </location>
</feature>
<dbReference type="SUPFAM" id="SSF53474">
    <property type="entry name" value="alpha/beta-Hydrolases"/>
    <property type="match status" value="1"/>
</dbReference>
<dbReference type="Proteomes" id="UP000270499">
    <property type="component" value="Unassembled WGS sequence"/>
</dbReference>
<feature type="compositionally biased region" description="Polar residues" evidence="1">
    <location>
        <begin position="13"/>
        <end position="22"/>
    </location>
</feature>
<dbReference type="PANTHER" id="PTHR43056:SF5">
    <property type="entry name" value="PEPTIDASE S9 PROLYL OLIGOPEPTIDASE CATALYTIC DOMAIN-CONTAINING PROTEIN"/>
    <property type="match status" value="1"/>
</dbReference>
<dbReference type="PANTHER" id="PTHR43056">
    <property type="entry name" value="PEPTIDASE S9 PROLYL OLIGOPEPTIDASE"/>
    <property type="match status" value="1"/>
</dbReference>
<organism evidence="3 4">
    <name type="scientific">Pseudomonas savastanoi</name>
    <name type="common">Pseudomonas syringae pv. savastanoi</name>
    <dbReference type="NCBI Taxonomy" id="29438"/>
    <lineage>
        <taxon>Bacteria</taxon>
        <taxon>Pseudomonadati</taxon>
        <taxon>Pseudomonadota</taxon>
        <taxon>Gammaproteobacteria</taxon>
        <taxon>Pseudomonadales</taxon>
        <taxon>Pseudomonadaceae</taxon>
        <taxon>Pseudomonas</taxon>
    </lineage>
</organism>
<evidence type="ECO:0000313" key="3">
    <source>
        <dbReference type="EMBL" id="RMS83687.1"/>
    </source>
</evidence>
<dbReference type="Gene3D" id="2.120.10.30">
    <property type="entry name" value="TolB, C-terminal domain"/>
    <property type="match status" value="1"/>
</dbReference>
<dbReference type="GO" id="GO:0008236">
    <property type="term" value="F:serine-type peptidase activity"/>
    <property type="evidence" value="ECO:0007669"/>
    <property type="project" value="InterPro"/>
</dbReference>
<dbReference type="SUPFAM" id="SSF82171">
    <property type="entry name" value="DPP6 N-terminal domain-like"/>
    <property type="match status" value="1"/>
</dbReference>
<proteinExistence type="predicted"/>
<accession>A0A3M5GAT1</accession>
<dbReference type="GO" id="GO:0006508">
    <property type="term" value="P:proteolysis"/>
    <property type="evidence" value="ECO:0007669"/>
    <property type="project" value="InterPro"/>
</dbReference>
<name>A0A3M5GAT1_PSESS</name>
<dbReference type="EMBL" id="RBSW01000108">
    <property type="protein sequence ID" value="RMS83687.1"/>
    <property type="molecule type" value="Genomic_DNA"/>
</dbReference>
<dbReference type="InterPro" id="IPR050585">
    <property type="entry name" value="Xaa-Pro_dipeptidyl-ppase/CocE"/>
</dbReference>
<protein>
    <submittedName>
        <fullName evidence="3">Prolyl oligopeptidase protein</fullName>
    </submittedName>
</protein>
<dbReference type="Pfam" id="PF00326">
    <property type="entry name" value="Peptidase_S9"/>
    <property type="match status" value="1"/>
</dbReference>
<dbReference type="InterPro" id="IPR011042">
    <property type="entry name" value="6-blade_b-propeller_TolB-like"/>
</dbReference>
<dbReference type="InterPro" id="IPR001375">
    <property type="entry name" value="Peptidase_S9_cat"/>
</dbReference>
<gene>
    <name evidence="3" type="ORF">ALP59_05489</name>
</gene>
<reference evidence="3 4" key="1">
    <citation type="submission" date="2018-08" db="EMBL/GenBank/DDBJ databases">
        <title>Recombination of ecologically and evolutionarily significant loci maintains genetic cohesion in the Pseudomonas syringae species complex.</title>
        <authorList>
            <person name="Dillon M."/>
            <person name="Thakur S."/>
            <person name="Almeida R.N.D."/>
            <person name="Weir B.S."/>
            <person name="Guttman D.S."/>
        </authorList>
    </citation>
    <scope>NUCLEOTIDE SEQUENCE [LARGE SCALE GENOMIC DNA]</scope>
    <source>
        <strain evidence="3 4">ICMP 9421</strain>
    </source>
</reference>
<evidence type="ECO:0000259" key="2">
    <source>
        <dbReference type="Pfam" id="PF00326"/>
    </source>
</evidence>
<feature type="domain" description="Peptidase S9 prolyl oligopeptidase catalytic" evidence="2">
    <location>
        <begin position="442"/>
        <end position="646"/>
    </location>
</feature>
<dbReference type="InterPro" id="IPR029058">
    <property type="entry name" value="AB_hydrolase_fold"/>
</dbReference>
<dbReference type="Gene3D" id="3.40.50.1820">
    <property type="entry name" value="alpha/beta hydrolase"/>
    <property type="match status" value="1"/>
</dbReference>